<name>A0ABD6CF94_9EURY</name>
<keyword evidence="1" id="KW-0472">Membrane</keyword>
<keyword evidence="3" id="KW-1185">Reference proteome</keyword>
<accession>A0ABD6CF94</accession>
<sequence>MVVQPLQSVFASEPNLAFIFFIAFSLMLALGVRFGLYAYWNMQATDLNSQAVLWEFLLFVGSTAALYGLLGVLEAATAVTQMSVVATPYRDGVFLAFLLLLALTMREIYDNDALTNAPGDSDGGFEHRRSVEMGFAVVVAGSVFGSGIVGNHVVLTAIEGVAATVFASYGLMYGREQLSRSSVQGTMIDSLLRHLLPVVAFGLLVLVVDLTMLVGLNVVIVRHIQVVFVIMTATTLMSATIKLRQHIAWF</sequence>
<feature type="transmembrane region" description="Helical" evidence="1">
    <location>
        <begin position="52"/>
        <end position="73"/>
    </location>
</feature>
<feature type="transmembrane region" description="Helical" evidence="1">
    <location>
        <begin position="195"/>
        <end position="214"/>
    </location>
</feature>
<feature type="transmembrane region" description="Helical" evidence="1">
    <location>
        <begin position="220"/>
        <end position="241"/>
    </location>
</feature>
<dbReference type="AlphaFoldDB" id="A0ABD6CF94"/>
<feature type="transmembrane region" description="Helical" evidence="1">
    <location>
        <begin position="130"/>
        <end position="148"/>
    </location>
</feature>
<proteinExistence type="predicted"/>
<dbReference type="RefSeq" id="WP_247378628.1">
    <property type="nucleotide sequence ID" value="NZ_JALLGV010000005.1"/>
</dbReference>
<protein>
    <submittedName>
        <fullName evidence="2">Uncharacterized protein</fullName>
    </submittedName>
</protein>
<evidence type="ECO:0000313" key="3">
    <source>
        <dbReference type="Proteomes" id="UP001597119"/>
    </source>
</evidence>
<evidence type="ECO:0000256" key="1">
    <source>
        <dbReference type="SAM" id="Phobius"/>
    </source>
</evidence>
<reference evidence="2 3" key="1">
    <citation type="journal article" date="2019" name="Int. J. Syst. Evol. Microbiol.">
        <title>The Global Catalogue of Microorganisms (GCM) 10K type strain sequencing project: providing services to taxonomists for standard genome sequencing and annotation.</title>
        <authorList>
            <consortium name="The Broad Institute Genomics Platform"/>
            <consortium name="The Broad Institute Genome Sequencing Center for Infectious Disease"/>
            <person name="Wu L."/>
            <person name="Ma J."/>
        </authorList>
    </citation>
    <scope>NUCLEOTIDE SEQUENCE [LARGE SCALE GENOMIC DNA]</scope>
    <source>
        <strain evidence="2 3">CGMCC 1.12125</strain>
    </source>
</reference>
<gene>
    <name evidence="2" type="ORF">ACFR9U_18515</name>
</gene>
<keyword evidence="1" id="KW-1133">Transmembrane helix</keyword>
<evidence type="ECO:0000313" key="2">
    <source>
        <dbReference type="EMBL" id="MFD1588977.1"/>
    </source>
</evidence>
<comment type="caution">
    <text evidence="2">The sequence shown here is derived from an EMBL/GenBank/DDBJ whole genome shotgun (WGS) entry which is preliminary data.</text>
</comment>
<feature type="transmembrane region" description="Helical" evidence="1">
    <location>
        <begin position="16"/>
        <end position="40"/>
    </location>
</feature>
<dbReference type="EMBL" id="JBHUDJ010000014">
    <property type="protein sequence ID" value="MFD1588977.1"/>
    <property type="molecule type" value="Genomic_DNA"/>
</dbReference>
<dbReference type="Proteomes" id="UP001597119">
    <property type="component" value="Unassembled WGS sequence"/>
</dbReference>
<organism evidence="2 3">
    <name type="scientific">Halorientalis brevis</name>
    <dbReference type="NCBI Taxonomy" id="1126241"/>
    <lineage>
        <taxon>Archaea</taxon>
        <taxon>Methanobacteriati</taxon>
        <taxon>Methanobacteriota</taxon>
        <taxon>Stenosarchaea group</taxon>
        <taxon>Halobacteria</taxon>
        <taxon>Halobacteriales</taxon>
        <taxon>Haloarculaceae</taxon>
        <taxon>Halorientalis</taxon>
    </lineage>
</organism>
<feature type="transmembrane region" description="Helical" evidence="1">
    <location>
        <begin position="93"/>
        <end position="109"/>
    </location>
</feature>
<keyword evidence="1" id="KW-0812">Transmembrane</keyword>